<protein>
    <submittedName>
        <fullName evidence="1">Uncharacterized protein</fullName>
    </submittedName>
</protein>
<evidence type="ECO:0000313" key="1">
    <source>
        <dbReference type="EMBL" id="KAI0033664.1"/>
    </source>
</evidence>
<sequence>MVPDFQQYAAPRGAYILKSSAQKKYNLSQTDMDNIDPISVEGRMNGPGCMIKYNLCDVRLLRAKVDDLEQQLSLNAPDGETVPRHGATIVRSKAKKEHNLSDVQMDRIRPCLIKENIYSQPGAPALVDEINSLRTRPAPPEALAAYNAIPEGNPQTNPDYNIFDGMPHDDAAALWVT</sequence>
<comment type="caution">
    <text evidence="1">The sequence shown here is derived from an EMBL/GenBank/DDBJ whole genome shotgun (WGS) entry which is preliminary data.</text>
</comment>
<reference evidence="1" key="2">
    <citation type="journal article" date="2022" name="New Phytol.">
        <title>Evolutionary transition to the ectomycorrhizal habit in the genomes of a hyperdiverse lineage of mushroom-forming fungi.</title>
        <authorList>
            <person name="Looney B."/>
            <person name="Miyauchi S."/>
            <person name="Morin E."/>
            <person name="Drula E."/>
            <person name="Courty P.E."/>
            <person name="Kohler A."/>
            <person name="Kuo A."/>
            <person name="LaButti K."/>
            <person name="Pangilinan J."/>
            <person name="Lipzen A."/>
            <person name="Riley R."/>
            <person name="Andreopoulos W."/>
            <person name="He G."/>
            <person name="Johnson J."/>
            <person name="Nolan M."/>
            <person name="Tritt A."/>
            <person name="Barry K.W."/>
            <person name="Grigoriev I.V."/>
            <person name="Nagy L.G."/>
            <person name="Hibbett D."/>
            <person name="Henrissat B."/>
            <person name="Matheny P.B."/>
            <person name="Labbe J."/>
            <person name="Martin F.M."/>
        </authorList>
    </citation>
    <scope>NUCLEOTIDE SEQUENCE</scope>
    <source>
        <strain evidence="1">EC-137</strain>
    </source>
</reference>
<dbReference type="Proteomes" id="UP000814128">
    <property type="component" value="Unassembled WGS sequence"/>
</dbReference>
<gene>
    <name evidence="1" type="ORF">K488DRAFT_69703</name>
</gene>
<accession>A0ACB8QP67</accession>
<dbReference type="EMBL" id="MU273514">
    <property type="protein sequence ID" value="KAI0033664.1"/>
    <property type="molecule type" value="Genomic_DNA"/>
</dbReference>
<name>A0ACB8QP67_9AGAM</name>
<organism evidence="1 2">
    <name type="scientific">Vararia minispora EC-137</name>
    <dbReference type="NCBI Taxonomy" id="1314806"/>
    <lineage>
        <taxon>Eukaryota</taxon>
        <taxon>Fungi</taxon>
        <taxon>Dikarya</taxon>
        <taxon>Basidiomycota</taxon>
        <taxon>Agaricomycotina</taxon>
        <taxon>Agaricomycetes</taxon>
        <taxon>Russulales</taxon>
        <taxon>Lachnocladiaceae</taxon>
        <taxon>Vararia</taxon>
    </lineage>
</organism>
<evidence type="ECO:0000313" key="2">
    <source>
        <dbReference type="Proteomes" id="UP000814128"/>
    </source>
</evidence>
<reference evidence="1" key="1">
    <citation type="submission" date="2021-02" db="EMBL/GenBank/DDBJ databases">
        <authorList>
            <consortium name="DOE Joint Genome Institute"/>
            <person name="Ahrendt S."/>
            <person name="Looney B.P."/>
            <person name="Miyauchi S."/>
            <person name="Morin E."/>
            <person name="Drula E."/>
            <person name="Courty P.E."/>
            <person name="Chicoki N."/>
            <person name="Fauchery L."/>
            <person name="Kohler A."/>
            <person name="Kuo A."/>
            <person name="Labutti K."/>
            <person name="Pangilinan J."/>
            <person name="Lipzen A."/>
            <person name="Riley R."/>
            <person name="Andreopoulos W."/>
            <person name="He G."/>
            <person name="Johnson J."/>
            <person name="Barry K.W."/>
            <person name="Grigoriev I.V."/>
            <person name="Nagy L."/>
            <person name="Hibbett D."/>
            <person name="Henrissat B."/>
            <person name="Matheny P.B."/>
            <person name="Labbe J."/>
            <person name="Martin F."/>
        </authorList>
    </citation>
    <scope>NUCLEOTIDE SEQUENCE</scope>
    <source>
        <strain evidence="1">EC-137</strain>
    </source>
</reference>
<proteinExistence type="predicted"/>
<keyword evidence="2" id="KW-1185">Reference proteome</keyword>